<evidence type="ECO:0000313" key="11">
    <source>
        <dbReference type="EMBL" id="KAH7031024.1"/>
    </source>
</evidence>
<protein>
    <recommendedName>
        <fullName evidence="2">ferric-chelate reductase (NADPH)</fullName>
        <ecNumber evidence="2">1.16.1.9</ecNumber>
    </recommendedName>
</protein>
<dbReference type="GeneID" id="70181201"/>
<evidence type="ECO:0000256" key="3">
    <source>
        <dbReference type="ARBA" id="ARBA00022448"/>
    </source>
</evidence>
<keyword evidence="3" id="KW-0813">Transport</keyword>
<evidence type="ECO:0000256" key="1">
    <source>
        <dbReference type="ARBA" id="ARBA00004651"/>
    </source>
</evidence>
<dbReference type="GO" id="GO:0015677">
    <property type="term" value="P:copper ion import"/>
    <property type="evidence" value="ECO:0007669"/>
    <property type="project" value="TreeGrafter"/>
</dbReference>
<evidence type="ECO:0000256" key="8">
    <source>
        <dbReference type="SAM" id="Phobius"/>
    </source>
</evidence>
<evidence type="ECO:0000313" key="12">
    <source>
        <dbReference type="Proteomes" id="UP000756346"/>
    </source>
</evidence>
<sequence>MAVSKARLRRNGDVRYFLKAPLPAWLSGQSIVPRYEVAIFLVFFAANGLYVAVNNRSSGEATKRLGSIAMVNLVAVSTGAHMNQLVSSCGISPGLYHRLHTCIGLTLVVEATAHIVLQVRQGLEFREQLSGIVAASLLGATFIVSALQRRLFEVFSTLHTAFALGSVAALWLHLPATRLTQPPRVYLLATIALFVFIKVQRALRVAYRSLWRDRRCDVDLHQSHDVVQIDVHLTRPMEVRAGQFLYLTVLGFSTFSFLESHPFQICWTETGEGGRQDIVVLARPRRGFTLKASAKTRQRYRALVDGPYGTTISLGQYGTVLLFATDVGIAGQLTYVRELLRLYQQCMAKSRRIALYWELEAEEHRFWVKEWMNEMLALDTDYILDIRLFIRGDYLSQQTSQGTVQQLGSHNRITLTYTSMDPESIIQTELSTRKGRTLVSLCTNPKITRAVLRGNIWADDVDVKRLDFQPWSS</sequence>
<dbReference type="InterPro" id="IPR039261">
    <property type="entry name" value="FNR_nucleotide-bd"/>
</dbReference>
<comment type="subcellular location">
    <subcellularLocation>
        <location evidence="1">Cell membrane</location>
        <topology evidence="1">Multi-pass membrane protein</topology>
    </subcellularLocation>
</comment>
<dbReference type="EC" id="1.16.1.9" evidence="2"/>
<evidence type="ECO:0000259" key="9">
    <source>
        <dbReference type="Pfam" id="PF08022"/>
    </source>
</evidence>
<reference evidence="11" key="1">
    <citation type="journal article" date="2021" name="Nat. Commun.">
        <title>Genetic determinants of endophytism in the Arabidopsis root mycobiome.</title>
        <authorList>
            <person name="Mesny F."/>
            <person name="Miyauchi S."/>
            <person name="Thiergart T."/>
            <person name="Pickel B."/>
            <person name="Atanasova L."/>
            <person name="Karlsson M."/>
            <person name="Huettel B."/>
            <person name="Barry K.W."/>
            <person name="Haridas S."/>
            <person name="Chen C."/>
            <person name="Bauer D."/>
            <person name="Andreopoulos W."/>
            <person name="Pangilinan J."/>
            <person name="LaButti K."/>
            <person name="Riley R."/>
            <person name="Lipzen A."/>
            <person name="Clum A."/>
            <person name="Drula E."/>
            <person name="Henrissat B."/>
            <person name="Kohler A."/>
            <person name="Grigoriev I.V."/>
            <person name="Martin F.M."/>
            <person name="Hacquard S."/>
        </authorList>
    </citation>
    <scope>NUCLEOTIDE SEQUENCE</scope>
    <source>
        <strain evidence="11">MPI-CAGE-CH-0230</strain>
    </source>
</reference>
<keyword evidence="8" id="KW-0472">Membrane</keyword>
<dbReference type="PANTHER" id="PTHR32361:SF26">
    <property type="entry name" value="FAD-BINDING 8 DOMAIN-CONTAINING PROTEIN-RELATED"/>
    <property type="match status" value="1"/>
</dbReference>
<evidence type="ECO:0000256" key="5">
    <source>
        <dbReference type="ARBA" id="ARBA00022982"/>
    </source>
</evidence>
<dbReference type="GO" id="GO:0006879">
    <property type="term" value="P:intracellular iron ion homeostasis"/>
    <property type="evidence" value="ECO:0007669"/>
    <property type="project" value="TreeGrafter"/>
</dbReference>
<feature type="transmembrane region" description="Helical" evidence="8">
    <location>
        <begin position="35"/>
        <end position="53"/>
    </location>
</feature>
<dbReference type="RefSeq" id="XP_046012704.1">
    <property type="nucleotide sequence ID" value="XM_046151655.1"/>
</dbReference>
<dbReference type="Gene3D" id="3.40.50.80">
    <property type="entry name" value="Nucleotide-binding domain of ferredoxin-NADP reductase (FNR) module"/>
    <property type="match status" value="1"/>
</dbReference>
<dbReference type="Pfam" id="PF08022">
    <property type="entry name" value="FAD_binding_8"/>
    <property type="match status" value="1"/>
</dbReference>
<dbReference type="SUPFAM" id="SSF63380">
    <property type="entry name" value="Riboflavin synthase domain-like"/>
    <property type="match status" value="1"/>
</dbReference>
<evidence type="ECO:0000256" key="2">
    <source>
        <dbReference type="ARBA" id="ARBA00012668"/>
    </source>
</evidence>
<dbReference type="GO" id="GO:0005886">
    <property type="term" value="C:plasma membrane"/>
    <property type="evidence" value="ECO:0007669"/>
    <property type="project" value="UniProtKB-SubCell"/>
</dbReference>
<feature type="domain" description="FAD-binding 8" evidence="9">
    <location>
        <begin position="224"/>
        <end position="311"/>
    </location>
</feature>
<feature type="domain" description="Ferric reductase NAD binding" evidence="10">
    <location>
        <begin position="318"/>
        <end position="405"/>
    </location>
</feature>
<name>A0A9P9BU19_9PEZI</name>
<dbReference type="InterPro" id="IPR051410">
    <property type="entry name" value="Ferric/Cupric_Reductase"/>
</dbReference>
<dbReference type="AlphaFoldDB" id="A0A9P9BU19"/>
<comment type="catalytic activity">
    <reaction evidence="7">
        <text>2 a Fe(II)-siderophore + NADP(+) + H(+) = 2 a Fe(III)-siderophore + NADPH</text>
        <dbReference type="Rhea" id="RHEA:28795"/>
        <dbReference type="Rhea" id="RHEA-COMP:11342"/>
        <dbReference type="Rhea" id="RHEA-COMP:11344"/>
        <dbReference type="ChEBI" id="CHEBI:15378"/>
        <dbReference type="ChEBI" id="CHEBI:29033"/>
        <dbReference type="ChEBI" id="CHEBI:29034"/>
        <dbReference type="ChEBI" id="CHEBI:57783"/>
        <dbReference type="ChEBI" id="CHEBI:58349"/>
        <dbReference type="EC" id="1.16.1.9"/>
    </reaction>
</comment>
<dbReference type="GO" id="GO:0052851">
    <property type="term" value="F:ferric-chelate reductase (NADPH) activity"/>
    <property type="evidence" value="ECO:0007669"/>
    <property type="project" value="UniProtKB-EC"/>
</dbReference>
<keyword evidence="8" id="KW-0812">Transmembrane</keyword>
<accession>A0A9P9BU19</accession>
<evidence type="ECO:0000256" key="6">
    <source>
        <dbReference type="ARBA" id="ARBA00023002"/>
    </source>
</evidence>
<dbReference type="InterPro" id="IPR013112">
    <property type="entry name" value="FAD-bd_8"/>
</dbReference>
<feature type="transmembrane region" description="Helical" evidence="8">
    <location>
        <begin position="154"/>
        <end position="173"/>
    </location>
</feature>
<organism evidence="11 12">
    <name type="scientific">Microdochium trichocladiopsis</name>
    <dbReference type="NCBI Taxonomy" id="1682393"/>
    <lineage>
        <taxon>Eukaryota</taxon>
        <taxon>Fungi</taxon>
        <taxon>Dikarya</taxon>
        <taxon>Ascomycota</taxon>
        <taxon>Pezizomycotina</taxon>
        <taxon>Sordariomycetes</taxon>
        <taxon>Xylariomycetidae</taxon>
        <taxon>Xylariales</taxon>
        <taxon>Microdochiaceae</taxon>
        <taxon>Microdochium</taxon>
    </lineage>
</organism>
<dbReference type="CDD" id="cd06186">
    <property type="entry name" value="NOX_Duox_like_FAD_NADP"/>
    <property type="match status" value="1"/>
</dbReference>
<keyword evidence="5" id="KW-0249">Electron transport</keyword>
<dbReference type="OrthoDB" id="4494341at2759"/>
<dbReference type="PANTHER" id="PTHR32361">
    <property type="entry name" value="FERRIC/CUPRIC REDUCTASE TRANSMEMBRANE COMPONENT"/>
    <property type="match status" value="1"/>
</dbReference>
<evidence type="ECO:0000256" key="7">
    <source>
        <dbReference type="ARBA" id="ARBA00048483"/>
    </source>
</evidence>
<keyword evidence="6" id="KW-0560">Oxidoreductase</keyword>
<dbReference type="EMBL" id="JAGTJQ010000005">
    <property type="protein sequence ID" value="KAH7031024.1"/>
    <property type="molecule type" value="Genomic_DNA"/>
</dbReference>
<keyword evidence="8" id="KW-1133">Transmembrane helix</keyword>
<dbReference type="InterPro" id="IPR017938">
    <property type="entry name" value="Riboflavin_synthase-like_b-brl"/>
</dbReference>
<dbReference type="InterPro" id="IPR013121">
    <property type="entry name" value="Fe_red_NAD-bd_6"/>
</dbReference>
<feature type="transmembrane region" description="Helical" evidence="8">
    <location>
        <begin position="185"/>
        <end position="203"/>
    </location>
</feature>
<keyword evidence="4" id="KW-1003">Cell membrane</keyword>
<gene>
    <name evidence="11" type="ORF">B0I36DRAFT_288807</name>
</gene>
<dbReference type="GO" id="GO:0006826">
    <property type="term" value="P:iron ion transport"/>
    <property type="evidence" value="ECO:0007669"/>
    <property type="project" value="TreeGrafter"/>
</dbReference>
<comment type="caution">
    <text evidence="11">The sequence shown here is derived from an EMBL/GenBank/DDBJ whole genome shotgun (WGS) entry which is preliminary data.</text>
</comment>
<proteinExistence type="predicted"/>
<evidence type="ECO:0000259" key="10">
    <source>
        <dbReference type="Pfam" id="PF08030"/>
    </source>
</evidence>
<evidence type="ECO:0000256" key="4">
    <source>
        <dbReference type="ARBA" id="ARBA00022475"/>
    </source>
</evidence>
<dbReference type="Proteomes" id="UP000756346">
    <property type="component" value="Unassembled WGS sequence"/>
</dbReference>
<dbReference type="Pfam" id="PF08030">
    <property type="entry name" value="NAD_binding_6"/>
    <property type="match status" value="1"/>
</dbReference>
<keyword evidence="12" id="KW-1185">Reference proteome</keyword>